<dbReference type="Proteomes" id="UP000276953">
    <property type="component" value="Unassembled WGS sequence"/>
</dbReference>
<dbReference type="Gene3D" id="1.10.10.60">
    <property type="entry name" value="Homeodomain-like"/>
    <property type="match status" value="1"/>
</dbReference>
<comment type="caution">
    <text evidence="2">The sequence shown here is derived from an EMBL/GenBank/DDBJ whole genome shotgun (WGS) entry which is preliminary data.</text>
</comment>
<feature type="domain" description="HTH araC/xylS-type" evidence="1">
    <location>
        <begin position="1"/>
        <end position="57"/>
    </location>
</feature>
<dbReference type="PROSITE" id="PS01124">
    <property type="entry name" value="HTH_ARAC_FAMILY_2"/>
    <property type="match status" value="1"/>
</dbReference>
<evidence type="ECO:0000259" key="1">
    <source>
        <dbReference type="PROSITE" id="PS01124"/>
    </source>
</evidence>
<accession>A0A432DUT0</accession>
<dbReference type="InterPro" id="IPR018060">
    <property type="entry name" value="HTH_AraC"/>
</dbReference>
<protein>
    <recommendedName>
        <fullName evidence="1">HTH araC/xylS-type domain-containing protein</fullName>
    </recommendedName>
</protein>
<reference evidence="2 3" key="1">
    <citation type="submission" date="2018-12" db="EMBL/GenBank/DDBJ databases">
        <title>Draft Genome Sequence of Chryseobacterium arthrosphaerae strain ED882-96 Isolated from the Blood of a Patient with Liver Cirrhosis in Taiwan.</title>
        <authorList>
            <person name="Lin J.-N."/>
            <person name="Lai C.-H."/>
            <person name="Yang C.-H."/>
            <person name="Huang Y.-H."/>
        </authorList>
    </citation>
    <scope>NUCLEOTIDE SEQUENCE [LARGE SCALE GENOMIC DNA]</scope>
    <source>
        <strain evidence="2 3">ED882-96</strain>
    </source>
</reference>
<name>A0A432DUT0_9FLAO</name>
<dbReference type="EMBL" id="RYFC01000003">
    <property type="protein sequence ID" value="RTZ46822.1"/>
    <property type="molecule type" value="Genomic_DNA"/>
</dbReference>
<sequence length="72" mass="8579">MNRLRINYIVDKLINDEKYRQYKISILADECGFSSHSKFAAVFKAVTDYSRQLISNTWMLKISQIRMPFSRK</sequence>
<organism evidence="2 3">
    <name type="scientific">Chryseobacterium arthrosphaerae</name>
    <dbReference type="NCBI Taxonomy" id="651561"/>
    <lineage>
        <taxon>Bacteria</taxon>
        <taxon>Pseudomonadati</taxon>
        <taxon>Bacteroidota</taxon>
        <taxon>Flavobacteriia</taxon>
        <taxon>Flavobacteriales</taxon>
        <taxon>Weeksellaceae</taxon>
        <taxon>Chryseobacterium group</taxon>
        <taxon>Chryseobacterium</taxon>
    </lineage>
</organism>
<proteinExistence type="predicted"/>
<evidence type="ECO:0000313" key="3">
    <source>
        <dbReference type="Proteomes" id="UP000276953"/>
    </source>
</evidence>
<dbReference type="AlphaFoldDB" id="A0A432DUT0"/>
<gene>
    <name evidence="2" type="ORF">EJ377_15815</name>
</gene>
<dbReference type="GO" id="GO:0043565">
    <property type="term" value="F:sequence-specific DNA binding"/>
    <property type="evidence" value="ECO:0007669"/>
    <property type="project" value="InterPro"/>
</dbReference>
<dbReference type="GO" id="GO:0003700">
    <property type="term" value="F:DNA-binding transcription factor activity"/>
    <property type="evidence" value="ECO:0007669"/>
    <property type="project" value="InterPro"/>
</dbReference>
<evidence type="ECO:0000313" key="2">
    <source>
        <dbReference type="EMBL" id="RTZ46822.1"/>
    </source>
</evidence>